<gene>
    <name evidence="2" type="ORF">AYI70_g2890</name>
    <name evidence="1" type="ORF">AYI70_g7580</name>
</gene>
<dbReference type="Proteomes" id="UP000187283">
    <property type="component" value="Unassembled WGS sequence"/>
</dbReference>
<evidence type="ECO:0000313" key="2">
    <source>
        <dbReference type="EMBL" id="OMJ22417.1"/>
    </source>
</evidence>
<reference evidence="1 3" key="1">
    <citation type="submission" date="2017-01" db="EMBL/GenBank/DDBJ databases">
        <authorList>
            <person name="Mah S.A."/>
            <person name="Swanson W.J."/>
            <person name="Moy G.W."/>
            <person name="Vacquier V.D."/>
        </authorList>
    </citation>
    <scope>NUCLEOTIDE SEQUENCE [LARGE SCALE GENOMIC DNA]</scope>
    <source>
        <strain evidence="1 3">GSMNP</strain>
    </source>
</reference>
<comment type="caution">
    <text evidence="1">The sequence shown here is derived from an EMBL/GenBank/DDBJ whole genome shotgun (WGS) entry which is preliminary data.</text>
</comment>
<dbReference type="AlphaFoldDB" id="A0A1R1XK22"/>
<proteinExistence type="predicted"/>
<dbReference type="Gene3D" id="1.25.40.480">
    <property type="match status" value="1"/>
</dbReference>
<sequence length="228" mass="25949">MEYNWNEITKLLHNFENEISDPVSEVENSPIRQRKRLAESEDFKRIRYYGIYPSDVAFLNSTESGKNQTNQDNITVQSKNSEDEDHIYQTFGLLKKQRLIASEIDLIINILLNEGNKLTQDFYKTVDLSDVSEDNAVAIIDAISHQETASFFSIKTFLIALSSSKISIIENPSRDLQSSIANIGKSKPKLFIEGVMFPLMINQISGLGSLFCSIVENYSHQLVEFILK</sequence>
<dbReference type="EMBL" id="LSSN01000771">
    <property type="protein sequence ID" value="OMJ22417.1"/>
    <property type="molecule type" value="Genomic_DNA"/>
</dbReference>
<name>A0A1R1XK22_9FUNG</name>
<protein>
    <submittedName>
        <fullName evidence="1">Uncharacterized protein</fullName>
    </submittedName>
</protein>
<dbReference type="OrthoDB" id="5641978at2759"/>
<organism evidence="1 3">
    <name type="scientific">Smittium culicis</name>
    <dbReference type="NCBI Taxonomy" id="133412"/>
    <lineage>
        <taxon>Eukaryota</taxon>
        <taxon>Fungi</taxon>
        <taxon>Fungi incertae sedis</taxon>
        <taxon>Zoopagomycota</taxon>
        <taxon>Kickxellomycotina</taxon>
        <taxon>Harpellomycetes</taxon>
        <taxon>Harpellales</taxon>
        <taxon>Legeriomycetaceae</taxon>
        <taxon>Smittium</taxon>
    </lineage>
</organism>
<evidence type="ECO:0000313" key="1">
    <source>
        <dbReference type="EMBL" id="OMJ14956.1"/>
    </source>
</evidence>
<dbReference type="EMBL" id="LSSN01002836">
    <property type="protein sequence ID" value="OMJ14956.1"/>
    <property type="molecule type" value="Genomic_DNA"/>
</dbReference>
<evidence type="ECO:0000313" key="3">
    <source>
        <dbReference type="Proteomes" id="UP000187283"/>
    </source>
</evidence>
<keyword evidence="3" id="KW-1185">Reference proteome</keyword>
<accession>A0A1R1XK22</accession>